<gene>
    <name evidence="2" type="ORF">COLO4_28981</name>
</gene>
<dbReference type="Pfam" id="PF12937">
    <property type="entry name" value="F-box-like"/>
    <property type="match status" value="1"/>
</dbReference>
<dbReference type="PANTHER" id="PTHR31900:SF30">
    <property type="entry name" value="SUPERFAMILY PROTEIN, PUTATIVE-RELATED"/>
    <property type="match status" value="1"/>
</dbReference>
<dbReference type="AlphaFoldDB" id="A0A1R3HH70"/>
<dbReference type="InterPro" id="IPR001810">
    <property type="entry name" value="F-box_dom"/>
</dbReference>
<dbReference type="Gene3D" id="1.20.1280.50">
    <property type="match status" value="1"/>
</dbReference>
<keyword evidence="3" id="KW-1185">Reference proteome</keyword>
<evidence type="ECO:0000313" key="2">
    <source>
        <dbReference type="EMBL" id="OMO69640.1"/>
    </source>
</evidence>
<feature type="domain" description="F-box" evidence="1">
    <location>
        <begin position="28"/>
        <end position="76"/>
    </location>
</feature>
<reference evidence="3" key="1">
    <citation type="submission" date="2013-09" db="EMBL/GenBank/DDBJ databases">
        <title>Corchorus olitorius genome sequencing.</title>
        <authorList>
            <person name="Alam M."/>
            <person name="Haque M.S."/>
            <person name="Islam M.S."/>
            <person name="Emdad E.M."/>
            <person name="Islam M.M."/>
            <person name="Ahmed B."/>
            <person name="Halim A."/>
            <person name="Hossen Q.M.M."/>
            <person name="Hossain M.Z."/>
            <person name="Ahmed R."/>
            <person name="Khan M.M."/>
            <person name="Islam R."/>
            <person name="Rashid M.M."/>
            <person name="Khan S.A."/>
            <person name="Rahman M.S."/>
            <person name="Alam M."/>
            <person name="Yahiya A.S."/>
            <person name="Khan M.S."/>
            <person name="Azam M.S."/>
            <person name="Haque T."/>
            <person name="Lashkar M.Z.H."/>
            <person name="Akhand A.I."/>
            <person name="Morshed G."/>
            <person name="Roy S."/>
            <person name="Uddin K.S."/>
            <person name="Rabeya T."/>
            <person name="Hossain A.S."/>
            <person name="Chowdhury A."/>
            <person name="Snigdha A.R."/>
            <person name="Mortoza M.S."/>
            <person name="Matin S.A."/>
            <person name="Hoque S.M.E."/>
            <person name="Islam M.K."/>
            <person name="Roy D.K."/>
            <person name="Haider R."/>
            <person name="Moosa M.M."/>
            <person name="Elias S.M."/>
            <person name="Hasan A.M."/>
            <person name="Jahan S."/>
            <person name="Shafiuddin M."/>
            <person name="Mahmood N."/>
            <person name="Shommy N.S."/>
        </authorList>
    </citation>
    <scope>NUCLEOTIDE SEQUENCE [LARGE SCALE GENOMIC DNA]</scope>
    <source>
        <strain evidence="3">cv. O-4</strain>
    </source>
</reference>
<dbReference type="PROSITE" id="PS50181">
    <property type="entry name" value="FBOX"/>
    <property type="match status" value="1"/>
</dbReference>
<sequence>MGNLLNRFYQTKEEEKMDCVSRPESHDEDTISELPNEILLHILSYLASKDILKTFALSTRRRYQDISIASARLQRLTIEGFVPHYSYSSLEIECPNLQSLNISNWCWCCGEVIQVCDLYSLVEANIDIDCEHYLRDLPDRWTTNSPIPELIERFRHVKSLQLSSSTLQFIGIKELM</sequence>
<dbReference type="InterPro" id="IPR050232">
    <property type="entry name" value="FBL13/AtMIF1-like"/>
</dbReference>
<dbReference type="InterPro" id="IPR036047">
    <property type="entry name" value="F-box-like_dom_sf"/>
</dbReference>
<dbReference type="OrthoDB" id="594804at2759"/>
<dbReference type="PANTHER" id="PTHR31900">
    <property type="entry name" value="F-BOX/RNI SUPERFAMILY PROTEIN-RELATED"/>
    <property type="match status" value="1"/>
</dbReference>
<protein>
    <recommendedName>
        <fullName evidence="1">F-box domain-containing protein</fullName>
    </recommendedName>
</protein>
<proteinExistence type="predicted"/>
<dbReference type="SUPFAM" id="SSF81383">
    <property type="entry name" value="F-box domain"/>
    <property type="match status" value="1"/>
</dbReference>
<evidence type="ECO:0000259" key="1">
    <source>
        <dbReference type="PROSITE" id="PS50181"/>
    </source>
</evidence>
<name>A0A1R3HH70_9ROSI</name>
<dbReference type="EMBL" id="AWUE01020177">
    <property type="protein sequence ID" value="OMO69640.1"/>
    <property type="molecule type" value="Genomic_DNA"/>
</dbReference>
<evidence type="ECO:0000313" key="3">
    <source>
        <dbReference type="Proteomes" id="UP000187203"/>
    </source>
</evidence>
<accession>A0A1R3HH70</accession>
<comment type="caution">
    <text evidence="2">The sequence shown here is derived from an EMBL/GenBank/DDBJ whole genome shotgun (WGS) entry which is preliminary data.</text>
</comment>
<organism evidence="2 3">
    <name type="scientific">Corchorus olitorius</name>
    <dbReference type="NCBI Taxonomy" id="93759"/>
    <lineage>
        <taxon>Eukaryota</taxon>
        <taxon>Viridiplantae</taxon>
        <taxon>Streptophyta</taxon>
        <taxon>Embryophyta</taxon>
        <taxon>Tracheophyta</taxon>
        <taxon>Spermatophyta</taxon>
        <taxon>Magnoliopsida</taxon>
        <taxon>eudicotyledons</taxon>
        <taxon>Gunneridae</taxon>
        <taxon>Pentapetalae</taxon>
        <taxon>rosids</taxon>
        <taxon>malvids</taxon>
        <taxon>Malvales</taxon>
        <taxon>Malvaceae</taxon>
        <taxon>Grewioideae</taxon>
        <taxon>Apeibeae</taxon>
        <taxon>Corchorus</taxon>
    </lineage>
</organism>
<dbReference type="Proteomes" id="UP000187203">
    <property type="component" value="Unassembled WGS sequence"/>
</dbReference>